<accession>A0A375BM49</accession>
<proteinExistence type="predicted"/>
<feature type="compositionally biased region" description="Basic and acidic residues" evidence="1">
    <location>
        <begin position="77"/>
        <end position="91"/>
    </location>
</feature>
<evidence type="ECO:0000313" key="2">
    <source>
        <dbReference type="EMBL" id="SOY47795.1"/>
    </source>
</evidence>
<protein>
    <submittedName>
        <fullName evidence="2">Uncharacterized protein</fullName>
    </submittedName>
</protein>
<dbReference type="AlphaFoldDB" id="A0A375BM49"/>
<feature type="region of interest" description="Disordered" evidence="1">
    <location>
        <begin position="64"/>
        <end position="116"/>
    </location>
</feature>
<dbReference type="Proteomes" id="UP000256297">
    <property type="component" value="Chromosome CBM2589_b"/>
</dbReference>
<organism evidence="2">
    <name type="scientific">Cupriavidus taiwanensis</name>
    <dbReference type="NCBI Taxonomy" id="164546"/>
    <lineage>
        <taxon>Bacteria</taxon>
        <taxon>Pseudomonadati</taxon>
        <taxon>Pseudomonadota</taxon>
        <taxon>Betaproteobacteria</taxon>
        <taxon>Burkholderiales</taxon>
        <taxon>Burkholderiaceae</taxon>
        <taxon>Cupriavidus</taxon>
    </lineage>
</organism>
<evidence type="ECO:0000256" key="1">
    <source>
        <dbReference type="SAM" id="MobiDB-lite"/>
    </source>
</evidence>
<sequence length="139" mass="14536">MGDEEGAEVRGADGRVVAGAVFPQGVKAAARCGSLPSPACGRGAGVRAGVSTGGMLEKTEGFAQCGTSLDHPTPRPSPHEGRGRTAQDIPRRGFSPLSRLRERGGGEGQRFNGRHAGKNRRLRLMWCLARPPLTPALSP</sequence>
<dbReference type="EMBL" id="OFSP01000013">
    <property type="protein sequence ID" value="SOY47795.1"/>
    <property type="molecule type" value="Genomic_DNA"/>
</dbReference>
<name>A0A375BM49_9BURK</name>
<comment type="caution">
    <text evidence="2">The sequence shown here is derived from an EMBL/GenBank/DDBJ whole genome shotgun (WGS) entry which is preliminary data.</text>
</comment>
<gene>
    <name evidence="2" type="ORF">CBM2589_B200129</name>
</gene>
<reference evidence="2" key="1">
    <citation type="submission" date="2018-01" db="EMBL/GenBank/DDBJ databases">
        <authorList>
            <person name="Clerissi C."/>
        </authorList>
    </citation>
    <scope>NUCLEOTIDE SEQUENCE</scope>
    <source>
        <strain evidence="2">Cupriavidus taiwanensis STM 3521</strain>
    </source>
</reference>